<feature type="transmembrane region" description="Helical" evidence="6">
    <location>
        <begin position="354"/>
        <end position="375"/>
    </location>
</feature>
<dbReference type="Pfam" id="PF02687">
    <property type="entry name" value="FtsX"/>
    <property type="match status" value="2"/>
</dbReference>
<protein>
    <submittedName>
        <fullName evidence="9">FtsX-like permease family protein</fullName>
    </submittedName>
</protein>
<evidence type="ECO:0000256" key="1">
    <source>
        <dbReference type="ARBA" id="ARBA00004651"/>
    </source>
</evidence>
<sequence length="813" mass="91055">MIKNFLTISLRNLTKRKGYTALNILGLTIGIACCLLIFQYVSYERSYDTFQKNASRIVRIRLDQYKQGKLLWQSATSYPAFGPLMKKDYPEVENYCRLIDDELLLSNDAKNIKFSEKKGYYADPSSVDMLGVQLLSGNHAAVLNAPGKMIISESMAKKYFGTDDVIGKTLIARNQNPVQTLQITGVFKDYPKNSHLIIDYLVSYETFRQIFIRGGQKDDPANTRIGWYDFYTYIQLKPGTDLGTFQAKMPVFANKYINSLQNRKVNNITDQLYIIPLSDIYLNSNYNQEAEVNGSGSAVNFMFLIGFIIMAIAWINYINLSTARSVERAKEVGVRKVLGAAKATLVKQFMLENALLNIISIIIAGIAVAVLTPWFNTLMGKDVATGFSMSAKYWLIFSGIFIAGTLLSGLYPAFVLSDYKPVAVLKGAFKNTSGGLVLRKALIIAQFGISVVLIAGTIIVYQQVNFMRNQKLGVNINQTLVLDGAQTVADSIYWNTLRPFKNEVLKNSGVKGMTISTSVMGKEIYWTNGYKSLEHPDLGASTVYRLGVDYDFIPQFQLKLLAGRNFSKNFKTDEHAAILNDRALAQMGFKDAKDAIGKKIASGDTLTIIGVVQSFHHLGLQKPIDPQLITLRLNASHAYSLKLQTTNLQGTIANIRALWSRYFPNDPFNYYFLDDDFNTQYQSDQRFGQMFTLFAFLAILIACFGLVGLSAYNILQRTKEVGIRKVLGASTQNVVFILSKDFLLLVIISFVIAAPVSWLVMHHWLQDFAYRIDISWWVFGIAGLIAFLIALSTISFQAIKAAFANPVKSLRSE</sequence>
<evidence type="ECO:0000313" key="10">
    <source>
        <dbReference type="Proteomes" id="UP000321479"/>
    </source>
</evidence>
<dbReference type="PANTHER" id="PTHR30572">
    <property type="entry name" value="MEMBRANE COMPONENT OF TRANSPORTER-RELATED"/>
    <property type="match status" value="1"/>
</dbReference>
<dbReference type="GO" id="GO:0005886">
    <property type="term" value="C:plasma membrane"/>
    <property type="evidence" value="ECO:0007669"/>
    <property type="project" value="UniProtKB-SubCell"/>
</dbReference>
<organism evidence="9 10">
    <name type="scientific">Mucilaginibacter ginsenosidivorans</name>
    <dbReference type="NCBI Taxonomy" id="398053"/>
    <lineage>
        <taxon>Bacteria</taxon>
        <taxon>Pseudomonadati</taxon>
        <taxon>Bacteroidota</taxon>
        <taxon>Sphingobacteriia</taxon>
        <taxon>Sphingobacteriales</taxon>
        <taxon>Sphingobacteriaceae</taxon>
        <taxon>Mucilaginibacter</taxon>
    </lineage>
</organism>
<feature type="transmembrane region" description="Helical" evidence="6">
    <location>
        <begin position="301"/>
        <end position="320"/>
    </location>
</feature>
<evidence type="ECO:0000259" key="8">
    <source>
        <dbReference type="Pfam" id="PF12704"/>
    </source>
</evidence>
<dbReference type="AlphaFoldDB" id="A0A5B8V498"/>
<feature type="domain" description="MacB-like periplasmic core" evidence="8">
    <location>
        <begin position="20"/>
        <end position="249"/>
    </location>
</feature>
<feature type="transmembrane region" description="Helical" evidence="6">
    <location>
        <begin position="742"/>
        <end position="764"/>
    </location>
</feature>
<evidence type="ECO:0000256" key="4">
    <source>
        <dbReference type="ARBA" id="ARBA00022989"/>
    </source>
</evidence>
<evidence type="ECO:0000313" key="9">
    <source>
        <dbReference type="EMBL" id="QEC65406.1"/>
    </source>
</evidence>
<dbReference type="PROSITE" id="PS51257">
    <property type="entry name" value="PROKAR_LIPOPROTEIN"/>
    <property type="match status" value="1"/>
</dbReference>
<reference evidence="9 10" key="1">
    <citation type="journal article" date="2017" name="Curr. Microbiol.">
        <title>Mucilaginibacter ginsenosidivorans sp. nov., Isolated from Soil of Ginseng Field.</title>
        <authorList>
            <person name="Kim M.M."/>
            <person name="Siddiqi M.Z."/>
            <person name="Im W.T."/>
        </authorList>
    </citation>
    <scope>NUCLEOTIDE SEQUENCE [LARGE SCALE GENOMIC DNA]</scope>
    <source>
        <strain evidence="9 10">Gsoil 3017</strain>
    </source>
</reference>
<keyword evidence="5 6" id="KW-0472">Membrane</keyword>
<keyword evidence="2" id="KW-1003">Cell membrane</keyword>
<accession>A0A5B8V498</accession>
<feature type="transmembrane region" description="Helical" evidence="6">
    <location>
        <begin position="776"/>
        <end position="799"/>
    </location>
</feature>
<keyword evidence="10" id="KW-1185">Reference proteome</keyword>
<dbReference type="InterPro" id="IPR050250">
    <property type="entry name" value="Macrolide_Exporter_MacB"/>
</dbReference>
<feature type="transmembrane region" description="Helical" evidence="6">
    <location>
        <begin position="690"/>
        <end position="715"/>
    </location>
</feature>
<feature type="transmembrane region" description="Helical" evidence="6">
    <location>
        <begin position="21"/>
        <end position="41"/>
    </location>
</feature>
<evidence type="ECO:0000256" key="5">
    <source>
        <dbReference type="ARBA" id="ARBA00023136"/>
    </source>
</evidence>
<keyword evidence="4 6" id="KW-1133">Transmembrane helix</keyword>
<proteinExistence type="predicted"/>
<feature type="transmembrane region" description="Helical" evidence="6">
    <location>
        <begin position="395"/>
        <end position="416"/>
    </location>
</feature>
<keyword evidence="3 6" id="KW-0812">Transmembrane</keyword>
<evidence type="ECO:0000256" key="2">
    <source>
        <dbReference type="ARBA" id="ARBA00022475"/>
    </source>
</evidence>
<name>A0A5B8V498_9SPHI</name>
<evidence type="ECO:0000259" key="7">
    <source>
        <dbReference type="Pfam" id="PF02687"/>
    </source>
</evidence>
<comment type="subcellular location">
    <subcellularLocation>
        <location evidence="1">Cell membrane</location>
        <topology evidence="1">Multi-pass membrane protein</topology>
    </subcellularLocation>
</comment>
<feature type="domain" description="ABC3 transporter permease C-terminal" evidence="7">
    <location>
        <begin position="304"/>
        <end position="416"/>
    </location>
</feature>
<dbReference type="Proteomes" id="UP000321479">
    <property type="component" value="Chromosome"/>
</dbReference>
<feature type="domain" description="ABC3 transporter permease C-terminal" evidence="7">
    <location>
        <begin position="693"/>
        <end position="806"/>
    </location>
</feature>
<dbReference type="OrthoDB" id="5933722at2"/>
<evidence type="ECO:0000256" key="6">
    <source>
        <dbReference type="SAM" id="Phobius"/>
    </source>
</evidence>
<dbReference type="Pfam" id="PF12704">
    <property type="entry name" value="MacB_PCD"/>
    <property type="match status" value="1"/>
</dbReference>
<gene>
    <name evidence="9" type="ORF">FRZ54_23475</name>
</gene>
<dbReference type="EMBL" id="CP042436">
    <property type="protein sequence ID" value="QEC65406.1"/>
    <property type="molecule type" value="Genomic_DNA"/>
</dbReference>
<dbReference type="InterPro" id="IPR003838">
    <property type="entry name" value="ABC3_permease_C"/>
</dbReference>
<dbReference type="InterPro" id="IPR025857">
    <property type="entry name" value="MacB_PCD"/>
</dbReference>
<dbReference type="KEGG" id="mgin:FRZ54_23475"/>
<dbReference type="GO" id="GO:0022857">
    <property type="term" value="F:transmembrane transporter activity"/>
    <property type="evidence" value="ECO:0007669"/>
    <property type="project" value="TreeGrafter"/>
</dbReference>
<dbReference type="RefSeq" id="WP_147034231.1">
    <property type="nucleotide sequence ID" value="NZ_CP042436.1"/>
</dbReference>
<dbReference type="PANTHER" id="PTHR30572:SF18">
    <property type="entry name" value="ABC-TYPE MACROLIDE FAMILY EXPORT SYSTEM PERMEASE COMPONENT 2"/>
    <property type="match status" value="1"/>
</dbReference>
<feature type="transmembrane region" description="Helical" evidence="6">
    <location>
        <begin position="437"/>
        <end position="461"/>
    </location>
</feature>
<evidence type="ECO:0000256" key="3">
    <source>
        <dbReference type="ARBA" id="ARBA00022692"/>
    </source>
</evidence>